<evidence type="ECO:0000256" key="19">
    <source>
        <dbReference type="ARBA" id="ARBA00023136"/>
    </source>
</evidence>
<dbReference type="GO" id="GO:0000246">
    <property type="term" value="F:Delta24(24-1) sterol reductase activity"/>
    <property type="evidence" value="ECO:0007669"/>
    <property type="project" value="TreeGrafter"/>
</dbReference>
<dbReference type="FunFam" id="3.30.465.10:FF:000032">
    <property type="entry name" value="Delta(24)-sterol reductase"/>
    <property type="match status" value="1"/>
</dbReference>
<dbReference type="Pfam" id="PF01565">
    <property type="entry name" value="FAD_binding_4"/>
    <property type="match status" value="1"/>
</dbReference>
<keyword evidence="18" id="KW-0443">Lipid metabolism</keyword>
<keyword evidence="13" id="KW-0274">FAD</keyword>
<comment type="catalytic activity">
    <reaction evidence="23">
        <text>lanosterol + NADPH + H(+) = 24,25-dihydrolanosterol + NADP(+)</text>
        <dbReference type="Rhea" id="RHEA:33919"/>
        <dbReference type="ChEBI" id="CHEBI:15378"/>
        <dbReference type="ChEBI" id="CHEBI:16521"/>
        <dbReference type="ChEBI" id="CHEBI:28113"/>
        <dbReference type="ChEBI" id="CHEBI:57783"/>
        <dbReference type="ChEBI" id="CHEBI:58349"/>
    </reaction>
    <physiologicalReaction direction="left-to-right" evidence="23">
        <dbReference type="Rhea" id="RHEA:33920"/>
    </physiologicalReaction>
</comment>
<evidence type="ECO:0000256" key="3">
    <source>
        <dbReference type="ARBA" id="ARBA00004275"/>
    </source>
</evidence>
<keyword evidence="14" id="KW-0521">NADP</keyword>
<evidence type="ECO:0000256" key="28">
    <source>
        <dbReference type="SAM" id="Phobius"/>
    </source>
</evidence>
<comment type="catalytic activity">
    <reaction evidence="24">
        <text>5alpha-cholest-8-en-3beta-ol + NADP(+) = zymosterol + NADPH + H(+)</text>
        <dbReference type="Rhea" id="RHEA:36399"/>
        <dbReference type="ChEBI" id="CHEBI:15378"/>
        <dbReference type="ChEBI" id="CHEBI:16608"/>
        <dbReference type="ChEBI" id="CHEBI:18252"/>
        <dbReference type="ChEBI" id="CHEBI:57783"/>
        <dbReference type="ChEBI" id="CHEBI:58349"/>
        <dbReference type="EC" id="1.3.1.72"/>
    </reaction>
    <physiologicalReaction direction="right-to-left" evidence="24">
        <dbReference type="Rhea" id="RHEA:36401"/>
    </physiologicalReaction>
</comment>
<dbReference type="AlphaFoldDB" id="A0A2P2HY56"/>
<evidence type="ECO:0000256" key="12">
    <source>
        <dbReference type="ARBA" id="ARBA00022824"/>
    </source>
</evidence>
<organism evidence="30">
    <name type="scientific">Hirondellea gigas</name>
    <dbReference type="NCBI Taxonomy" id="1518452"/>
    <lineage>
        <taxon>Eukaryota</taxon>
        <taxon>Metazoa</taxon>
        <taxon>Ecdysozoa</taxon>
        <taxon>Arthropoda</taxon>
        <taxon>Crustacea</taxon>
        <taxon>Multicrustacea</taxon>
        <taxon>Malacostraca</taxon>
        <taxon>Eumalacostraca</taxon>
        <taxon>Peracarida</taxon>
        <taxon>Amphipoda</taxon>
        <taxon>Amphilochidea</taxon>
        <taxon>Lysianassida</taxon>
        <taxon>Lysianassidira</taxon>
        <taxon>Lysianassoidea</taxon>
        <taxon>Lysianassidae</taxon>
        <taxon>Hirondellea</taxon>
    </lineage>
</organism>
<evidence type="ECO:0000259" key="29">
    <source>
        <dbReference type="PROSITE" id="PS51387"/>
    </source>
</evidence>
<evidence type="ECO:0000256" key="27">
    <source>
        <dbReference type="ARBA" id="ARBA00080612"/>
    </source>
</evidence>
<evidence type="ECO:0000256" key="14">
    <source>
        <dbReference type="ARBA" id="ARBA00022857"/>
    </source>
</evidence>
<feature type="transmembrane region" description="Helical" evidence="28">
    <location>
        <begin position="20"/>
        <end position="39"/>
    </location>
</feature>
<comment type="function">
    <text evidence="25">Catalyzes the reduction of the delta-24 double bond of sterol intermediates during cholesterol biosynthesis. In addition to its cholesterol-synthesizing activity, can protect cells from oxidative stress by reducing caspase 3 activity during apoptosis induced by oxidative stress. Also protects against amyloid-beta peptide-induced apoptosis.</text>
</comment>
<dbReference type="GO" id="GO:0071949">
    <property type="term" value="F:FAD binding"/>
    <property type="evidence" value="ECO:0007669"/>
    <property type="project" value="InterPro"/>
</dbReference>
<keyword evidence="7" id="KW-0444">Lipid biosynthesis</keyword>
<keyword evidence="12" id="KW-0256">Endoplasmic reticulum</keyword>
<evidence type="ECO:0000313" key="30">
    <source>
        <dbReference type="EMBL" id="LAB66703.1"/>
    </source>
</evidence>
<evidence type="ECO:0000256" key="23">
    <source>
        <dbReference type="ARBA" id="ARBA00051033"/>
    </source>
</evidence>
<comment type="cofactor">
    <cofactor evidence="1">
        <name>FAD</name>
        <dbReference type="ChEBI" id="CHEBI:57692"/>
    </cofactor>
</comment>
<dbReference type="EMBL" id="IACF01000970">
    <property type="protein sequence ID" value="LAB66703.1"/>
    <property type="molecule type" value="mRNA"/>
</dbReference>
<dbReference type="InterPro" id="IPR006094">
    <property type="entry name" value="Oxid_FAD_bind_N"/>
</dbReference>
<keyword evidence="21" id="KW-1207">Sterol metabolism</keyword>
<keyword evidence="17" id="KW-0333">Golgi apparatus</keyword>
<evidence type="ECO:0000256" key="20">
    <source>
        <dbReference type="ARBA" id="ARBA00023140"/>
    </source>
</evidence>
<dbReference type="SUPFAM" id="SSF56176">
    <property type="entry name" value="FAD-binding/transporter-associated domain-like"/>
    <property type="match status" value="1"/>
</dbReference>
<evidence type="ECO:0000256" key="16">
    <source>
        <dbReference type="ARBA" id="ARBA00023002"/>
    </source>
</evidence>
<dbReference type="GO" id="GO:0008203">
    <property type="term" value="P:cholesterol metabolic process"/>
    <property type="evidence" value="ECO:0007669"/>
    <property type="project" value="UniProtKB-KW"/>
</dbReference>
<protein>
    <recommendedName>
        <fullName evidence="6">Delta(24)-sterol reductase</fullName>
        <ecNumber evidence="5">1.3.1.72</ecNumber>
    </recommendedName>
    <alternativeName>
        <fullName evidence="26">24-dehydrocholesterol reductase</fullName>
    </alternativeName>
    <alternativeName>
        <fullName evidence="27">3-beta-hydroxysterol Delta-24-reductase</fullName>
    </alternativeName>
</protein>
<dbReference type="GO" id="GO:0000139">
    <property type="term" value="C:Golgi membrane"/>
    <property type="evidence" value="ECO:0007669"/>
    <property type="project" value="UniProtKB-SubCell"/>
</dbReference>
<keyword evidence="10 28" id="KW-0812">Transmembrane</keyword>
<evidence type="ECO:0000256" key="2">
    <source>
        <dbReference type="ARBA" id="ARBA00004194"/>
    </source>
</evidence>
<dbReference type="PANTHER" id="PTHR10801:SF0">
    <property type="entry name" value="DELTA(24)-STEROL REDUCTASE"/>
    <property type="match status" value="1"/>
</dbReference>
<evidence type="ECO:0000256" key="11">
    <source>
        <dbReference type="ARBA" id="ARBA00022729"/>
    </source>
</evidence>
<keyword evidence="15 28" id="KW-1133">Transmembrane helix</keyword>
<dbReference type="Gene3D" id="3.30.465.10">
    <property type="match status" value="1"/>
</dbReference>
<evidence type="ECO:0000256" key="13">
    <source>
        <dbReference type="ARBA" id="ARBA00022827"/>
    </source>
</evidence>
<keyword evidence="19 28" id="KW-0472">Membrane</keyword>
<dbReference type="InterPro" id="IPR040165">
    <property type="entry name" value="Diminuto-like"/>
</dbReference>
<reference evidence="30" key="1">
    <citation type="journal article" date="2018" name="Biosci. Biotechnol. Biochem.">
        <title>Polysaccharide hydrolase of the hadal zone amphipods Hirondellea gigas.</title>
        <authorList>
            <person name="Kobayashi H."/>
            <person name="Nagahama T."/>
            <person name="Arai W."/>
            <person name="Sasagawa Y."/>
            <person name="Umeda M."/>
            <person name="Hayashi T."/>
            <person name="Nikaido I."/>
            <person name="Watanabe H."/>
            <person name="Oguri K."/>
            <person name="Kitazato H."/>
            <person name="Fujioka K."/>
            <person name="Kido Y."/>
            <person name="Takami H."/>
        </authorList>
    </citation>
    <scope>NUCLEOTIDE SEQUENCE</scope>
    <source>
        <tissue evidence="30">Whole body</tissue>
    </source>
</reference>
<sequence length="504" mass="58571">MPSFDWKAVQKHILIHYRWVFVVLFLLPLSALYDIYFYVRSWLIFRVNSAPRQHGRRLQHVQRQVKAWHDSGQQQHMCTARPGWQTISFRQAKYKQIYTNISINMIDILELDTQKQTVWCEPLVTMGQLTATLVELGWTVPVVPEMDDLTIGGLVMGSGIETSSHKAGLFQHSCVSFELVLADGSAVTCSETENAELFYSVPWSYGTLGFLTAVEIKIVPAKRFVRLEYRPCNSPAQLLQEFSDATKREDGNQFVEAICFTRETAVVMVGNMVDSAEPGKVNCIGRWHMPWFFKHVESFLSSGTAVEYLPIRDYYHRHTRSIFWEIQDIIPFGNNVVFRWLLGWLVPPKVSLLKLTQSQAIKELYENNHFIQDMLVPLDRLGPALDCFHQEVQIYPIWLCPFLLPSRPGMLQSVGDEDRFYVDIGTYGVPHVADFKPVETTRRVEKFVRENNGFQMLYADSYLTREEFRQMFDHKLYDKLRQQLPETTKAFPEVYDKVNRNARI</sequence>
<evidence type="ECO:0000256" key="26">
    <source>
        <dbReference type="ARBA" id="ARBA00078485"/>
    </source>
</evidence>
<dbReference type="GO" id="GO:0005789">
    <property type="term" value="C:endoplasmic reticulum membrane"/>
    <property type="evidence" value="ECO:0007669"/>
    <property type="project" value="UniProtKB-SubCell"/>
</dbReference>
<evidence type="ECO:0000256" key="15">
    <source>
        <dbReference type="ARBA" id="ARBA00022989"/>
    </source>
</evidence>
<evidence type="ECO:0000256" key="8">
    <source>
        <dbReference type="ARBA" id="ARBA00022548"/>
    </source>
</evidence>
<evidence type="ECO:0000256" key="7">
    <source>
        <dbReference type="ARBA" id="ARBA00022516"/>
    </source>
</evidence>
<name>A0A2P2HY56_9CRUS</name>
<evidence type="ECO:0000256" key="6">
    <source>
        <dbReference type="ARBA" id="ARBA00019086"/>
    </source>
</evidence>
<evidence type="ECO:0000256" key="9">
    <source>
        <dbReference type="ARBA" id="ARBA00022630"/>
    </source>
</evidence>
<dbReference type="GO" id="GO:0050614">
    <property type="term" value="F:Delta24-sterol reductase activity"/>
    <property type="evidence" value="ECO:0007669"/>
    <property type="project" value="UniProtKB-EC"/>
</dbReference>
<keyword evidence="20" id="KW-0576">Peroxisome</keyword>
<comment type="subcellular location">
    <subcellularLocation>
        <location evidence="4">Endoplasmic reticulum membrane</location>
        <topology evidence="4">Single-pass membrane protein</topology>
    </subcellularLocation>
    <subcellularLocation>
        <location evidence="2">Golgi apparatus membrane</location>
        <topology evidence="2">Single-pass membrane protein</topology>
    </subcellularLocation>
    <subcellularLocation>
        <location evidence="3">Peroxisome</location>
    </subcellularLocation>
</comment>
<evidence type="ECO:0000256" key="21">
    <source>
        <dbReference type="ARBA" id="ARBA00023166"/>
    </source>
</evidence>
<dbReference type="InterPro" id="IPR016166">
    <property type="entry name" value="FAD-bd_PCMH"/>
</dbReference>
<evidence type="ECO:0000256" key="1">
    <source>
        <dbReference type="ARBA" id="ARBA00001974"/>
    </source>
</evidence>
<evidence type="ECO:0000256" key="22">
    <source>
        <dbReference type="ARBA" id="ARBA00023221"/>
    </source>
</evidence>
<dbReference type="GO" id="GO:0005777">
    <property type="term" value="C:peroxisome"/>
    <property type="evidence" value="ECO:0007669"/>
    <property type="project" value="UniProtKB-SubCell"/>
</dbReference>
<evidence type="ECO:0000256" key="25">
    <source>
        <dbReference type="ARBA" id="ARBA00056986"/>
    </source>
</evidence>
<keyword evidence="8" id="KW-0153">Cholesterol metabolism</keyword>
<dbReference type="EC" id="1.3.1.72" evidence="5"/>
<evidence type="ECO:0000256" key="5">
    <source>
        <dbReference type="ARBA" id="ARBA00012405"/>
    </source>
</evidence>
<feature type="domain" description="FAD-binding PCMH-type" evidence="29">
    <location>
        <begin position="45"/>
        <end position="221"/>
    </location>
</feature>
<keyword evidence="22" id="KW-0753">Steroid metabolism</keyword>
<evidence type="ECO:0000256" key="10">
    <source>
        <dbReference type="ARBA" id="ARBA00022692"/>
    </source>
</evidence>
<accession>A0A2P2HY56</accession>
<evidence type="ECO:0000256" key="17">
    <source>
        <dbReference type="ARBA" id="ARBA00023034"/>
    </source>
</evidence>
<evidence type="ECO:0000256" key="18">
    <source>
        <dbReference type="ARBA" id="ARBA00023098"/>
    </source>
</evidence>
<dbReference type="InterPro" id="IPR016169">
    <property type="entry name" value="FAD-bd_PCMH_sub2"/>
</dbReference>
<keyword evidence="16" id="KW-0560">Oxidoreductase</keyword>
<keyword evidence="9" id="KW-0285">Flavoprotein</keyword>
<proteinExistence type="evidence at transcript level"/>
<evidence type="ECO:0000256" key="24">
    <source>
        <dbReference type="ARBA" id="ARBA00052927"/>
    </source>
</evidence>
<dbReference type="PANTHER" id="PTHR10801">
    <property type="entry name" value="24-DEHYDROCHOLESTEROL REDUCTASE"/>
    <property type="match status" value="1"/>
</dbReference>
<keyword evidence="11" id="KW-0732">Signal</keyword>
<dbReference type="PROSITE" id="PS51387">
    <property type="entry name" value="FAD_PCMH"/>
    <property type="match status" value="1"/>
</dbReference>
<dbReference type="InterPro" id="IPR036318">
    <property type="entry name" value="FAD-bd_PCMH-like_sf"/>
</dbReference>
<evidence type="ECO:0000256" key="4">
    <source>
        <dbReference type="ARBA" id="ARBA00004389"/>
    </source>
</evidence>